<dbReference type="OrthoDB" id="9810718at2"/>
<reference evidence="1 2" key="1">
    <citation type="journal article" date="2014" name="Syst. Appl. Microbiol.">
        <title>Complete genomes of freshwater sulfur oxidizers Sulfuricella denitrificans skB26 and Sulfuritalea hydrogenivorans sk43H: genetic insights into the sulfur oxidation pathway of betaproteobacteria.</title>
        <authorList>
            <person name="Watanabe T."/>
            <person name="Kojima H."/>
            <person name="Fukui M."/>
        </authorList>
    </citation>
    <scope>NUCLEOTIDE SEQUENCE [LARGE SCALE GENOMIC DNA]</scope>
    <source>
        <strain evidence="1">DSM22779</strain>
    </source>
</reference>
<dbReference type="KEGG" id="shd:SUTH_00508"/>
<dbReference type="HOGENOM" id="CLU_860257_0_0_4"/>
<dbReference type="InterPro" id="IPR008928">
    <property type="entry name" value="6-hairpin_glycosidase_sf"/>
</dbReference>
<dbReference type="EMBL" id="AP012547">
    <property type="protein sequence ID" value="BAO28322.1"/>
    <property type="molecule type" value="Genomic_DNA"/>
</dbReference>
<accession>W0SBR6</accession>
<keyword evidence="2" id="KW-1185">Reference proteome</keyword>
<evidence type="ECO:0000313" key="2">
    <source>
        <dbReference type="Proteomes" id="UP000031637"/>
    </source>
</evidence>
<dbReference type="Proteomes" id="UP000031637">
    <property type="component" value="Chromosome"/>
</dbReference>
<name>W0SBR6_9PROT</name>
<dbReference type="RefSeq" id="WP_041096844.1">
    <property type="nucleotide sequence ID" value="NZ_AP012547.1"/>
</dbReference>
<dbReference type="GO" id="GO:0005975">
    <property type="term" value="P:carbohydrate metabolic process"/>
    <property type="evidence" value="ECO:0007669"/>
    <property type="project" value="InterPro"/>
</dbReference>
<evidence type="ECO:0000313" key="1">
    <source>
        <dbReference type="EMBL" id="BAO28322.1"/>
    </source>
</evidence>
<dbReference type="AlphaFoldDB" id="W0SBR6"/>
<organism evidence="1 2">
    <name type="scientific">Sulfuritalea hydrogenivorans sk43H</name>
    <dbReference type="NCBI Taxonomy" id="1223802"/>
    <lineage>
        <taxon>Bacteria</taxon>
        <taxon>Pseudomonadati</taxon>
        <taxon>Pseudomonadota</taxon>
        <taxon>Betaproteobacteria</taxon>
        <taxon>Nitrosomonadales</taxon>
        <taxon>Sterolibacteriaceae</taxon>
        <taxon>Sulfuritalea</taxon>
    </lineage>
</organism>
<protein>
    <submittedName>
        <fullName evidence="1">Uncharacterized protein</fullName>
    </submittedName>
</protein>
<gene>
    <name evidence="1" type="ORF">SUTH_00508</name>
</gene>
<sequence>MNPLPIKEGVCREASARTERWAAQAVRTTSRADPHFTVLAWYKGLMAFSALGDLESARILLERFEKTGSRPGDFHAAGDMTVAEALMPPISRYSWSKAFSAALRVPIGLWRNYRNAWLAYGAHRLGVPHLSEPTLDLLAGILSPQLGAVPHNDLLDVAQRHYDLGTNASVAHAMIGAGRMELASQLGLFLTDIVMSQPADTARIYQARDFRGQPLSVANSTLIQRQYWVEVGAPDQSYWILGFTLKVFAMLFKATGQAEWLAPAERIRIWLGRCHADAVTNITCAKLGWGAAEMFAVTRKNVWRDIAVKSIAHVANSQSPSGIWIRSDYPWWFPQPILVSLDTSVERMFYLQEVPRALRDGGMPLAS</sequence>
<dbReference type="SUPFAM" id="SSF48208">
    <property type="entry name" value="Six-hairpin glycosidases"/>
    <property type="match status" value="1"/>
</dbReference>
<proteinExistence type="predicted"/>
<dbReference type="STRING" id="1223802.SUTH_00508"/>